<dbReference type="STRING" id="4577.A0A1D6EKC1"/>
<dbReference type="InParanoid" id="A0A1D6EKC1"/>
<dbReference type="PANTHER" id="PTHR11697:SF230">
    <property type="entry name" value="ZINC FINGER, MYM DOMAIN CONTAINING 1"/>
    <property type="match status" value="1"/>
</dbReference>
<protein>
    <submittedName>
        <fullName evidence="1">Uncharacterized protein</fullName>
    </submittedName>
</protein>
<name>A0A1D6EKC1_MAIZE</name>
<dbReference type="AlphaFoldDB" id="A0A1D6EKC1"/>
<gene>
    <name evidence="1" type="ORF">ZEAMMB73_Zm00001d005136</name>
</gene>
<reference evidence="1" key="1">
    <citation type="submission" date="2015-12" db="EMBL/GenBank/DDBJ databases">
        <title>Update maize B73 reference genome by single molecule sequencing technologies.</title>
        <authorList>
            <consortium name="Maize Genome Sequencing Project"/>
            <person name="Ware D."/>
        </authorList>
    </citation>
    <scope>NUCLEOTIDE SEQUENCE [LARGE SCALE GENOMIC DNA]</scope>
    <source>
        <tissue evidence="1">Seedling</tissue>
    </source>
</reference>
<dbReference type="EMBL" id="CM007648">
    <property type="protein sequence ID" value="ONM20383.1"/>
    <property type="molecule type" value="Genomic_DNA"/>
</dbReference>
<dbReference type="InterPro" id="IPR055298">
    <property type="entry name" value="AtLOH3-like"/>
</dbReference>
<sequence>MQQMRSHDWGNFLKKVTSFCITHGVKVPAMDGAYVPYGKSARYARARNQTNDDHFRREIYIGVIDQISQELDNRFDEINMELLSCMTSFSPSHSFASFDAQK</sequence>
<organism evidence="1">
    <name type="scientific">Zea mays</name>
    <name type="common">Maize</name>
    <dbReference type="NCBI Taxonomy" id="4577"/>
    <lineage>
        <taxon>Eukaryota</taxon>
        <taxon>Viridiplantae</taxon>
        <taxon>Streptophyta</taxon>
        <taxon>Embryophyta</taxon>
        <taxon>Tracheophyta</taxon>
        <taxon>Spermatophyta</taxon>
        <taxon>Magnoliopsida</taxon>
        <taxon>Liliopsida</taxon>
        <taxon>Poales</taxon>
        <taxon>Poaceae</taxon>
        <taxon>PACMAD clade</taxon>
        <taxon>Panicoideae</taxon>
        <taxon>Andropogonodae</taxon>
        <taxon>Andropogoneae</taxon>
        <taxon>Tripsacinae</taxon>
        <taxon>Zea</taxon>
    </lineage>
</organism>
<dbReference type="OMA" id="VEFHEMD"/>
<dbReference type="PANTHER" id="PTHR11697">
    <property type="entry name" value="GENERAL TRANSCRIPTION FACTOR 2-RELATED ZINC FINGER PROTEIN"/>
    <property type="match status" value="1"/>
</dbReference>
<feature type="non-terminal residue" evidence="1">
    <location>
        <position position="102"/>
    </location>
</feature>
<evidence type="ECO:0000313" key="1">
    <source>
        <dbReference type="EMBL" id="ONM20383.1"/>
    </source>
</evidence>
<proteinExistence type="predicted"/>
<accession>A0A1D6EKC1</accession>